<dbReference type="InterPro" id="IPR047021">
    <property type="entry name" value="REXO1/3/4-like"/>
</dbReference>
<feature type="compositionally biased region" description="Basic and acidic residues" evidence="7">
    <location>
        <begin position="364"/>
        <end position="375"/>
    </location>
</feature>
<accession>A0A4R8Q5L7</accession>
<proteinExistence type="predicted"/>
<sequence length="444" mass="49558">MAFQMPPRNPCGQPSTAIEATPAYLQQLHSTTHTKDVLLRNGFITTTLSAVDIDDKKRCRRCHARMSNNKNRLRSECKDAQESSASRPKLPSEGASTSGRTNVEAKDGNGDQATKPPKQALKCQYHTGRIIRMQWTCCRTFASAPGCTFAPEHEARLYNEQELVTRHQFHRTPPSTLLDLSPPPLISILDNHYHDLSGRTRQPRQAVAIDCEMGVAYDGESVLIRVSVVDYFTSEILLDSLVYPDVKMLHYNTRYSGVSRKDMEDARNKGKCLIGGLAAAREEVWKWVGPETVVVGHAVNNDLASLRWIHPLIIDSLILAAAEKAAQEKLAEELMKKEEEAALLAAAKAREQSNDLMTFSDAEGSDKGSDGETKTKTQRSKRGKLSLKALTREILGRNIQVGKAGHDSLEDALAARDLVHWFIMQRCNLLMVQQQHQQSIMGFW</sequence>
<feature type="region of interest" description="Disordered" evidence="7">
    <location>
        <begin position="70"/>
        <end position="119"/>
    </location>
</feature>
<name>A0A4R8Q5L7_9PEZI</name>
<comment type="function">
    <text evidence="5">Exoribonuclease involved in ribosome biosynthesis. Involved in the processing of ITS1, the internal transcribed spacer localized between the 18S and 5.8S rRNAs.</text>
</comment>
<dbReference type="GO" id="GO:0003676">
    <property type="term" value="F:nucleic acid binding"/>
    <property type="evidence" value="ECO:0007669"/>
    <property type="project" value="InterPro"/>
</dbReference>
<dbReference type="PANTHER" id="PTHR12801">
    <property type="entry name" value="RNA EXONUCLEASE REXO1 / RECO3 FAMILY MEMBER-RELATED"/>
    <property type="match status" value="1"/>
</dbReference>
<dbReference type="GO" id="GO:0006364">
    <property type="term" value="P:rRNA processing"/>
    <property type="evidence" value="ECO:0007669"/>
    <property type="project" value="UniProtKB-KW"/>
</dbReference>
<keyword evidence="6" id="KW-0175">Coiled coil</keyword>
<dbReference type="GO" id="GO:0004527">
    <property type="term" value="F:exonuclease activity"/>
    <property type="evidence" value="ECO:0007669"/>
    <property type="project" value="UniProtKB-KW"/>
</dbReference>
<evidence type="ECO:0000313" key="10">
    <source>
        <dbReference type="Proteomes" id="UP000295083"/>
    </source>
</evidence>
<evidence type="ECO:0000256" key="6">
    <source>
        <dbReference type="SAM" id="Coils"/>
    </source>
</evidence>
<protein>
    <submittedName>
        <fullName evidence="9">RNA exonuclease 3</fullName>
    </submittedName>
</protein>
<evidence type="ECO:0000256" key="3">
    <source>
        <dbReference type="ARBA" id="ARBA00022801"/>
    </source>
</evidence>
<dbReference type="Proteomes" id="UP000295083">
    <property type="component" value="Unassembled WGS sequence"/>
</dbReference>
<dbReference type="EMBL" id="QAPG01000059">
    <property type="protein sequence ID" value="TDZ33781.1"/>
    <property type="molecule type" value="Genomic_DNA"/>
</dbReference>
<evidence type="ECO:0000313" key="9">
    <source>
        <dbReference type="EMBL" id="TDZ33781.1"/>
    </source>
</evidence>
<evidence type="ECO:0000256" key="7">
    <source>
        <dbReference type="SAM" id="MobiDB-lite"/>
    </source>
</evidence>
<dbReference type="InterPro" id="IPR012337">
    <property type="entry name" value="RNaseH-like_sf"/>
</dbReference>
<reference evidence="9 10" key="1">
    <citation type="submission" date="2018-11" db="EMBL/GenBank/DDBJ databases">
        <title>Genome sequence and assembly of Colletotrichum spinosum.</title>
        <authorList>
            <person name="Gan P."/>
            <person name="Shirasu K."/>
        </authorList>
    </citation>
    <scope>NUCLEOTIDE SEQUENCE [LARGE SCALE GENOMIC DNA]</scope>
    <source>
        <strain evidence="9 10">CBS 515.97</strain>
    </source>
</reference>
<keyword evidence="4 9" id="KW-0269">Exonuclease</keyword>
<evidence type="ECO:0000256" key="2">
    <source>
        <dbReference type="ARBA" id="ARBA00022722"/>
    </source>
</evidence>
<dbReference type="CDD" id="cd06137">
    <property type="entry name" value="DEDDh_RNase"/>
    <property type="match status" value="1"/>
</dbReference>
<comment type="caution">
    <text evidence="9">The sequence shown here is derived from an EMBL/GenBank/DDBJ whole genome shotgun (WGS) entry which is preliminary data.</text>
</comment>
<feature type="coiled-coil region" evidence="6">
    <location>
        <begin position="320"/>
        <end position="347"/>
    </location>
</feature>
<dbReference type="GO" id="GO:0000027">
    <property type="term" value="P:ribosomal large subunit assembly"/>
    <property type="evidence" value="ECO:0007669"/>
    <property type="project" value="TreeGrafter"/>
</dbReference>
<dbReference type="SUPFAM" id="SSF53098">
    <property type="entry name" value="Ribonuclease H-like"/>
    <property type="match status" value="1"/>
</dbReference>
<feature type="domain" description="Exonuclease" evidence="8">
    <location>
        <begin position="205"/>
        <end position="428"/>
    </location>
</feature>
<gene>
    <name evidence="9" type="primary">REX3</name>
    <name evidence="9" type="ORF">C8035_v010979</name>
</gene>
<dbReference type="GO" id="GO:0005634">
    <property type="term" value="C:nucleus"/>
    <property type="evidence" value="ECO:0007669"/>
    <property type="project" value="TreeGrafter"/>
</dbReference>
<dbReference type="AlphaFoldDB" id="A0A4R8Q5L7"/>
<dbReference type="InterPro" id="IPR013520">
    <property type="entry name" value="Ribonucl_H"/>
</dbReference>
<evidence type="ECO:0000256" key="4">
    <source>
        <dbReference type="ARBA" id="ARBA00022839"/>
    </source>
</evidence>
<evidence type="ECO:0000256" key="1">
    <source>
        <dbReference type="ARBA" id="ARBA00022552"/>
    </source>
</evidence>
<keyword evidence="3" id="KW-0378">Hydrolase</keyword>
<keyword evidence="1" id="KW-0698">rRNA processing</keyword>
<keyword evidence="2" id="KW-0540">Nuclease</keyword>
<feature type="region of interest" description="Disordered" evidence="7">
    <location>
        <begin position="355"/>
        <end position="383"/>
    </location>
</feature>
<dbReference type="SMART" id="SM00479">
    <property type="entry name" value="EXOIII"/>
    <property type="match status" value="1"/>
</dbReference>
<dbReference type="InterPro" id="IPR036397">
    <property type="entry name" value="RNaseH_sf"/>
</dbReference>
<dbReference type="PANTHER" id="PTHR12801:SF45">
    <property type="entry name" value="RNA EXONUCLEASE 4"/>
    <property type="match status" value="1"/>
</dbReference>
<keyword evidence="10" id="KW-1185">Reference proteome</keyword>
<evidence type="ECO:0000256" key="5">
    <source>
        <dbReference type="ARBA" id="ARBA00025599"/>
    </source>
</evidence>
<dbReference type="Gene3D" id="3.30.420.10">
    <property type="entry name" value="Ribonuclease H-like superfamily/Ribonuclease H"/>
    <property type="match status" value="1"/>
</dbReference>
<organism evidence="9 10">
    <name type="scientific">Colletotrichum spinosum</name>
    <dbReference type="NCBI Taxonomy" id="1347390"/>
    <lineage>
        <taxon>Eukaryota</taxon>
        <taxon>Fungi</taxon>
        <taxon>Dikarya</taxon>
        <taxon>Ascomycota</taxon>
        <taxon>Pezizomycotina</taxon>
        <taxon>Sordariomycetes</taxon>
        <taxon>Hypocreomycetidae</taxon>
        <taxon>Glomerellales</taxon>
        <taxon>Glomerellaceae</taxon>
        <taxon>Colletotrichum</taxon>
        <taxon>Colletotrichum orbiculare species complex</taxon>
    </lineage>
</organism>
<evidence type="ECO:0000259" key="8">
    <source>
        <dbReference type="SMART" id="SM00479"/>
    </source>
</evidence>